<dbReference type="InterPro" id="IPR000524">
    <property type="entry name" value="Tscrpt_reg_HTH_GntR"/>
</dbReference>
<dbReference type="Proteomes" id="UP001251085">
    <property type="component" value="Unassembled WGS sequence"/>
</dbReference>
<sequence>MDRAEQIRAGQNQTVRAAMTLRDMIIGGKLQPDQRYTETQLAEMLSMSRTPIRAALQRMTDEGLLTQQATGGYLIRQLSPVEIAETIELRGTLEGLCARLLAERGAAPDVLDQLRKILAELDALLNDESFDRGNLPNYERLNARFHRSLVEGTGSALMIQEIERANNRPFASASALVGMYESDRAARQHLRIGQDHHRTVVEAIAARQGARAEAIMREHARLSLRNLTRAVESSRLLDQIRGASLIRQPGDQAG</sequence>
<dbReference type="Pfam" id="PF00392">
    <property type="entry name" value="GntR"/>
    <property type="match status" value="1"/>
</dbReference>
<gene>
    <name evidence="5" type="ORF">RM190_02935</name>
</gene>
<accession>A0ABU3E9A1</accession>
<dbReference type="Pfam" id="PF07729">
    <property type="entry name" value="FCD"/>
    <property type="match status" value="1"/>
</dbReference>
<dbReference type="RefSeq" id="WP_311757902.1">
    <property type="nucleotide sequence ID" value="NZ_JAVRQI010000002.1"/>
</dbReference>
<dbReference type="InterPro" id="IPR036388">
    <property type="entry name" value="WH-like_DNA-bd_sf"/>
</dbReference>
<dbReference type="InterPro" id="IPR036390">
    <property type="entry name" value="WH_DNA-bd_sf"/>
</dbReference>
<keyword evidence="6" id="KW-1185">Reference proteome</keyword>
<keyword evidence="1" id="KW-0805">Transcription regulation</keyword>
<dbReference type="SMART" id="SM00895">
    <property type="entry name" value="FCD"/>
    <property type="match status" value="1"/>
</dbReference>
<evidence type="ECO:0000256" key="2">
    <source>
        <dbReference type="ARBA" id="ARBA00023125"/>
    </source>
</evidence>
<dbReference type="SUPFAM" id="SSF48008">
    <property type="entry name" value="GntR ligand-binding domain-like"/>
    <property type="match status" value="1"/>
</dbReference>
<dbReference type="PANTHER" id="PTHR43537:SF49">
    <property type="entry name" value="TRANSCRIPTIONAL REGULATORY PROTEIN"/>
    <property type="match status" value="1"/>
</dbReference>
<keyword evidence="3" id="KW-0804">Transcription</keyword>
<dbReference type="Gene3D" id="1.20.120.530">
    <property type="entry name" value="GntR ligand-binding domain-like"/>
    <property type="match status" value="1"/>
</dbReference>
<dbReference type="SUPFAM" id="SSF46785">
    <property type="entry name" value="Winged helix' DNA-binding domain"/>
    <property type="match status" value="1"/>
</dbReference>
<dbReference type="PRINTS" id="PR00035">
    <property type="entry name" value="HTHGNTR"/>
</dbReference>
<dbReference type="Gene3D" id="1.10.10.10">
    <property type="entry name" value="Winged helix-like DNA-binding domain superfamily/Winged helix DNA-binding domain"/>
    <property type="match status" value="1"/>
</dbReference>
<evidence type="ECO:0000313" key="5">
    <source>
        <dbReference type="EMBL" id="MDT1060796.1"/>
    </source>
</evidence>
<evidence type="ECO:0000256" key="1">
    <source>
        <dbReference type="ARBA" id="ARBA00023015"/>
    </source>
</evidence>
<dbReference type="SMART" id="SM00345">
    <property type="entry name" value="HTH_GNTR"/>
    <property type="match status" value="1"/>
</dbReference>
<dbReference type="EMBL" id="JAVRQI010000002">
    <property type="protein sequence ID" value="MDT1060796.1"/>
    <property type="molecule type" value="Genomic_DNA"/>
</dbReference>
<protein>
    <submittedName>
        <fullName evidence="5">GntR family transcriptional regulator</fullName>
    </submittedName>
</protein>
<dbReference type="PANTHER" id="PTHR43537">
    <property type="entry name" value="TRANSCRIPTIONAL REGULATOR, GNTR FAMILY"/>
    <property type="match status" value="1"/>
</dbReference>
<evidence type="ECO:0000259" key="4">
    <source>
        <dbReference type="PROSITE" id="PS50949"/>
    </source>
</evidence>
<dbReference type="InterPro" id="IPR011711">
    <property type="entry name" value="GntR_C"/>
</dbReference>
<keyword evidence="2" id="KW-0238">DNA-binding</keyword>
<dbReference type="PROSITE" id="PS50949">
    <property type="entry name" value="HTH_GNTR"/>
    <property type="match status" value="1"/>
</dbReference>
<proteinExistence type="predicted"/>
<dbReference type="InterPro" id="IPR008920">
    <property type="entry name" value="TF_FadR/GntR_C"/>
</dbReference>
<feature type="domain" description="HTH gntR-type" evidence="4">
    <location>
        <begin position="11"/>
        <end position="78"/>
    </location>
</feature>
<reference evidence="6" key="1">
    <citation type="submission" date="2023-07" db="EMBL/GenBank/DDBJ databases">
        <title>Characterization of two Paracoccaceae strains isolated from Phycosphere and proposal of Xinfangfangia lacusdiani sp. nov.</title>
        <authorList>
            <person name="Deng Y."/>
            <person name="Zhang Y.Q."/>
        </authorList>
    </citation>
    <scope>NUCLEOTIDE SEQUENCE [LARGE SCALE GENOMIC DNA]</scope>
    <source>
        <strain evidence="6">CPCC 101403</strain>
    </source>
</reference>
<evidence type="ECO:0000256" key="3">
    <source>
        <dbReference type="ARBA" id="ARBA00023163"/>
    </source>
</evidence>
<name>A0ABU3E9A1_9RHOB</name>
<organism evidence="5 6">
    <name type="scientific">Paracoccus broussonetiae</name>
    <dbReference type="NCBI Taxonomy" id="3075834"/>
    <lineage>
        <taxon>Bacteria</taxon>
        <taxon>Pseudomonadati</taxon>
        <taxon>Pseudomonadota</taxon>
        <taxon>Alphaproteobacteria</taxon>
        <taxon>Rhodobacterales</taxon>
        <taxon>Paracoccaceae</taxon>
        <taxon>Paracoccus</taxon>
    </lineage>
</organism>
<comment type="caution">
    <text evidence="5">The sequence shown here is derived from an EMBL/GenBank/DDBJ whole genome shotgun (WGS) entry which is preliminary data.</text>
</comment>
<evidence type="ECO:0000313" key="6">
    <source>
        <dbReference type="Proteomes" id="UP001251085"/>
    </source>
</evidence>